<keyword evidence="3" id="KW-0804">Transcription</keyword>
<evidence type="ECO:0000313" key="6">
    <source>
        <dbReference type="Proteomes" id="UP000092967"/>
    </source>
</evidence>
<dbReference type="KEGG" id="wfu:AXE80_12665"/>
<feature type="domain" description="HTH gntR-type" evidence="4">
    <location>
        <begin position="12"/>
        <end position="80"/>
    </location>
</feature>
<dbReference type="Gene3D" id="1.10.10.10">
    <property type="entry name" value="Winged helix-like DNA-binding domain superfamily/Winged helix DNA-binding domain"/>
    <property type="match status" value="1"/>
</dbReference>
<dbReference type="STRING" id="1790137.AXE80_12665"/>
<accession>A0A1B1Y8J4</accession>
<sequence length="332" mass="38239">MNLEPIKKQIGIPKYKQIIKSVENAIVNKQMVKGDKLPSISYIQKENKVSRDTVLTALNELKIRGIVESIAGKGYYVLSENINVEKKVFLLFDELNGFKEELYSSFLKNLESNTEVDIYFHHFNHKVFSKLINDNIGGYNSYVVMPANLKNTHQVIERIPKEKVFILDQMHSELSEYAAVYQNFEKDINTNLTKALPLITKYKKLVFLYDEKIQPIGMLKGFETFCHQNNINSEILSTLEDRVLQKGEAYIIPDDRNLIRIIKKIRVQGLAIAQDIGIISYNETLLKEVVEGGITTITTDFNEMGKRLAQMINHKELVQVENINRLIVRQSL</sequence>
<dbReference type="CDD" id="cd07377">
    <property type="entry name" value="WHTH_GntR"/>
    <property type="match status" value="1"/>
</dbReference>
<name>A0A1B1Y8J4_9FLAO</name>
<dbReference type="InterPro" id="IPR036390">
    <property type="entry name" value="WH_DNA-bd_sf"/>
</dbReference>
<dbReference type="InterPro" id="IPR046335">
    <property type="entry name" value="LacI/GalR-like_sensor"/>
</dbReference>
<dbReference type="Pfam" id="PF13377">
    <property type="entry name" value="Peripla_BP_3"/>
    <property type="match status" value="1"/>
</dbReference>
<reference evidence="5 6" key="1">
    <citation type="submission" date="2016-02" db="EMBL/GenBank/DDBJ databases">
        <authorList>
            <person name="Wen L."/>
            <person name="He K."/>
            <person name="Yang H."/>
        </authorList>
    </citation>
    <scope>NUCLEOTIDE SEQUENCE [LARGE SCALE GENOMIC DNA]</scope>
    <source>
        <strain evidence="5 6">CZ1127</strain>
    </source>
</reference>
<organism evidence="5 6">
    <name type="scientific">Wenyingzhuangia fucanilytica</name>
    <dbReference type="NCBI Taxonomy" id="1790137"/>
    <lineage>
        <taxon>Bacteria</taxon>
        <taxon>Pseudomonadati</taxon>
        <taxon>Bacteroidota</taxon>
        <taxon>Flavobacteriia</taxon>
        <taxon>Flavobacteriales</taxon>
        <taxon>Flavobacteriaceae</taxon>
        <taxon>Wenyingzhuangia</taxon>
    </lineage>
</organism>
<dbReference type="PROSITE" id="PS50949">
    <property type="entry name" value="HTH_GNTR"/>
    <property type="match status" value="1"/>
</dbReference>
<dbReference type="SMART" id="SM00345">
    <property type="entry name" value="HTH_GNTR"/>
    <property type="match status" value="1"/>
</dbReference>
<dbReference type="Gene3D" id="3.40.50.2300">
    <property type="match status" value="2"/>
</dbReference>
<dbReference type="Pfam" id="PF00392">
    <property type="entry name" value="GntR"/>
    <property type="match status" value="1"/>
</dbReference>
<dbReference type="RefSeq" id="WP_068827928.1">
    <property type="nucleotide sequence ID" value="NZ_CP014224.1"/>
</dbReference>
<protein>
    <submittedName>
        <fullName evidence="5">Transcriptional regulator</fullName>
    </submittedName>
</protein>
<proteinExistence type="predicted"/>
<evidence type="ECO:0000313" key="5">
    <source>
        <dbReference type="EMBL" id="ANW97085.1"/>
    </source>
</evidence>
<dbReference type="InterPro" id="IPR028082">
    <property type="entry name" value="Peripla_BP_I"/>
</dbReference>
<dbReference type="Proteomes" id="UP000092967">
    <property type="component" value="Chromosome"/>
</dbReference>
<dbReference type="OrthoDB" id="742238at2"/>
<keyword evidence="6" id="KW-1185">Reference proteome</keyword>
<dbReference type="SUPFAM" id="SSF46785">
    <property type="entry name" value="Winged helix' DNA-binding domain"/>
    <property type="match status" value="1"/>
</dbReference>
<dbReference type="PANTHER" id="PTHR38445">
    <property type="entry name" value="HTH-TYPE TRANSCRIPTIONAL REPRESSOR YTRA"/>
    <property type="match status" value="1"/>
</dbReference>
<dbReference type="AlphaFoldDB" id="A0A1B1Y8J4"/>
<keyword evidence="2" id="KW-0238">DNA-binding</keyword>
<evidence type="ECO:0000259" key="4">
    <source>
        <dbReference type="PROSITE" id="PS50949"/>
    </source>
</evidence>
<dbReference type="InterPro" id="IPR036388">
    <property type="entry name" value="WH-like_DNA-bd_sf"/>
</dbReference>
<gene>
    <name evidence="5" type="ORF">AXE80_12665</name>
</gene>
<dbReference type="InterPro" id="IPR000524">
    <property type="entry name" value="Tscrpt_reg_HTH_GntR"/>
</dbReference>
<dbReference type="GO" id="GO:0003677">
    <property type="term" value="F:DNA binding"/>
    <property type="evidence" value="ECO:0007669"/>
    <property type="project" value="UniProtKB-KW"/>
</dbReference>
<dbReference type="PANTHER" id="PTHR38445:SF10">
    <property type="entry name" value="GNTR-FAMILY TRANSCRIPTIONAL REGULATOR"/>
    <property type="match status" value="1"/>
</dbReference>
<dbReference type="GO" id="GO:0003700">
    <property type="term" value="F:DNA-binding transcription factor activity"/>
    <property type="evidence" value="ECO:0007669"/>
    <property type="project" value="InterPro"/>
</dbReference>
<dbReference type="SUPFAM" id="SSF53822">
    <property type="entry name" value="Periplasmic binding protein-like I"/>
    <property type="match status" value="1"/>
</dbReference>
<evidence type="ECO:0000256" key="1">
    <source>
        <dbReference type="ARBA" id="ARBA00023015"/>
    </source>
</evidence>
<dbReference type="EMBL" id="CP014224">
    <property type="protein sequence ID" value="ANW97085.1"/>
    <property type="molecule type" value="Genomic_DNA"/>
</dbReference>
<evidence type="ECO:0000256" key="3">
    <source>
        <dbReference type="ARBA" id="ARBA00023163"/>
    </source>
</evidence>
<keyword evidence="1" id="KW-0805">Transcription regulation</keyword>
<evidence type="ECO:0000256" key="2">
    <source>
        <dbReference type="ARBA" id="ARBA00023125"/>
    </source>
</evidence>